<protein>
    <submittedName>
        <fullName evidence="8">D-galactonate transporter</fullName>
    </submittedName>
</protein>
<reference evidence="8 9" key="1">
    <citation type="submission" date="2014-03" db="EMBL/GenBank/DDBJ databases">
        <title>Whole genome sequence of Novosphingobium resinovorum KF1.</title>
        <authorList>
            <person name="Gan H.M."/>
            <person name="Gan H.Y."/>
            <person name="Chew T.H."/>
            <person name="Savka M.A."/>
        </authorList>
    </citation>
    <scope>NUCLEOTIDE SEQUENCE [LARGE SCALE GENOMIC DNA]</scope>
    <source>
        <strain evidence="8 9">KF1</strain>
    </source>
</reference>
<dbReference type="AlphaFoldDB" id="A0A031JBI6"/>
<dbReference type="eggNOG" id="COG2271">
    <property type="taxonomic scope" value="Bacteria"/>
</dbReference>
<feature type="transmembrane region" description="Helical" evidence="6">
    <location>
        <begin position="392"/>
        <end position="419"/>
    </location>
</feature>
<evidence type="ECO:0000256" key="5">
    <source>
        <dbReference type="ARBA" id="ARBA00023136"/>
    </source>
</evidence>
<evidence type="ECO:0000256" key="4">
    <source>
        <dbReference type="ARBA" id="ARBA00022989"/>
    </source>
</evidence>
<dbReference type="PIRSF" id="PIRSF002808">
    <property type="entry name" value="Hexose_phosphate_transp"/>
    <property type="match status" value="1"/>
</dbReference>
<dbReference type="InterPro" id="IPR050382">
    <property type="entry name" value="MFS_Na/Anion_cotransporter"/>
</dbReference>
<dbReference type="Pfam" id="PF07690">
    <property type="entry name" value="MFS_1"/>
    <property type="match status" value="1"/>
</dbReference>
<evidence type="ECO:0000259" key="7">
    <source>
        <dbReference type="PROSITE" id="PS50850"/>
    </source>
</evidence>
<dbReference type="PATRIC" id="fig|158500.4.peg.5604"/>
<dbReference type="Proteomes" id="UP000024329">
    <property type="component" value="Unassembled WGS sequence"/>
</dbReference>
<dbReference type="InterPro" id="IPR000849">
    <property type="entry name" value="Sugar_P_transporter"/>
</dbReference>
<dbReference type="Gene3D" id="1.20.1250.20">
    <property type="entry name" value="MFS general substrate transporter like domains"/>
    <property type="match status" value="2"/>
</dbReference>
<feature type="transmembrane region" description="Helical" evidence="6">
    <location>
        <begin position="162"/>
        <end position="184"/>
    </location>
</feature>
<evidence type="ECO:0000313" key="9">
    <source>
        <dbReference type="Proteomes" id="UP000024329"/>
    </source>
</evidence>
<feature type="transmembrane region" description="Helical" evidence="6">
    <location>
        <begin position="336"/>
        <end position="354"/>
    </location>
</feature>
<dbReference type="STRING" id="158500.BES08_15170"/>
<keyword evidence="3 6" id="KW-0812">Transmembrane</keyword>
<dbReference type="NCBIfam" id="TIGR00893">
    <property type="entry name" value="2A0114"/>
    <property type="match status" value="1"/>
</dbReference>
<dbReference type="EMBL" id="JFYZ01000070">
    <property type="protein sequence ID" value="EZP70065.1"/>
    <property type="molecule type" value="Genomic_DNA"/>
</dbReference>
<dbReference type="InterPro" id="IPR036259">
    <property type="entry name" value="MFS_trans_sf"/>
</dbReference>
<proteinExistence type="predicted"/>
<dbReference type="CDD" id="cd17319">
    <property type="entry name" value="MFS_ExuT_GudP_like"/>
    <property type="match status" value="1"/>
</dbReference>
<dbReference type="InterPro" id="IPR020846">
    <property type="entry name" value="MFS_dom"/>
</dbReference>
<gene>
    <name evidence="8" type="ORF">BV97_05530</name>
</gene>
<feature type="transmembrane region" description="Helical" evidence="6">
    <location>
        <begin position="263"/>
        <end position="288"/>
    </location>
</feature>
<feature type="transmembrane region" description="Helical" evidence="6">
    <location>
        <begin position="360"/>
        <end position="380"/>
    </location>
</feature>
<organism evidence="8 9">
    <name type="scientific">Novosphingobium resinovorum</name>
    <dbReference type="NCBI Taxonomy" id="158500"/>
    <lineage>
        <taxon>Bacteria</taxon>
        <taxon>Pseudomonadati</taxon>
        <taxon>Pseudomonadota</taxon>
        <taxon>Alphaproteobacteria</taxon>
        <taxon>Sphingomonadales</taxon>
        <taxon>Sphingomonadaceae</taxon>
        <taxon>Novosphingobium</taxon>
    </lineage>
</organism>
<keyword evidence="2" id="KW-1003">Cell membrane</keyword>
<dbReference type="GO" id="GO:0022857">
    <property type="term" value="F:transmembrane transporter activity"/>
    <property type="evidence" value="ECO:0007669"/>
    <property type="project" value="InterPro"/>
</dbReference>
<dbReference type="PROSITE" id="PS50850">
    <property type="entry name" value="MFS"/>
    <property type="match status" value="1"/>
</dbReference>
<evidence type="ECO:0000256" key="2">
    <source>
        <dbReference type="ARBA" id="ARBA00022475"/>
    </source>
</evidence>
<evidence type="ECO:0000313" key="8">
    <source>
        <dbReference type="EMBL" id="EZP70065.1"/>
    </source>
</evidence>
<dbReference type="PANTHER" id="PTHR11662">
    <property type="entry name" value="SOLUTE CARRIER FAMILY 17"/>
    <property type="match status" value="1"/>
</dbReference>
<comment type="caution">
    <text evidence="8">The sequence shown here is derived from an EMBL/GenBank/DDBJ whole genome shotgun (WGS) entry which is preliminary data.</text>
</comment>
<sequence length="454" mass="48367">MWGDGEMDLSGSIEAATPTGTRPTKVRFLIIALIFVITSLNYADRSTFSIAGASASAELGLDAVQTGFILSAFAWAYSLAQIPGGVLLDRFGTRPIYIAAIGTWSFFTVLQGFAGFILGATVVTQLFLLRFLVGLCEAPSFPGNARIVAAWFPARERGTASAIFNSAQYFSLVAFAPLMGWVVHEFGWRAVFFVMGALGLMAMCAFAAFIREPTRHKWANAAEVELIREGGGLVEPEGRKDKAAEPTFTWSNVRQLLTSRMMIGVYLGQYCINVLTYFFVTWFPIYLVKDRGFNIMEAGFVAALPALCGFVGGVAGGVMSDMLLARTGSITMARKAPLLAGMLLASLIMVAAKVESQVGVVLLMSVAFFGKGVASLGWAVMSDVAPRKLAGLAGGVFNTFGNAAGIVTPIVVGILVAQAGSFDTALVFVGAHCLLTIVAYFVVVQKLERLELAA</sequence>
<keyword evidence="4 6" id="KW-1133">Transmembrane helix</keyword>
<keyword evidence="5 6" id="KW-0472">Membrane</keyword>
<name>A0A031JBI6_9SPHN</name>
<dbReference type="GO" id="GO:0005886">
    <property type="term" value="C:plasma membrane"/>
    <property type="evidence" value="ECO:0007669"/>
    <property type="project" value="UniProtKB-SubCell"/>
</dbReference>
<dbReference type="PANTHER" id="PTHR11662:SF399">
    <property type="entry name" value="FI19708P1-RELATED"/>
    <property type="match status" value="1"/>
</dbReference>
<feature type="transmembrane region" description="Helical" evidence="6">
    <location>
        <begin position="190"/>
        <end position="210"/>
    </location>
</feature>
<feature type="transmembrane region" description="Helical" evidence="6">
    <location>
        <begin position="300"/>
        <end position="324"/>
    </location>
</feature>
<accession>A0A031JBI6</accession>
<evidence type="ECO:0000256" key="3">
    <source>
        <dbReference type="ARBA" id="ARBA00022692"/>
    </source>
</evidence>
<dbReference type="InterPro" id="IPR011701">
    <property type="entry name" value="MFS"/>
</dbReference>
<evidence type="ECO:0000256" key="6">
    <source>
        <dbReference type="SAM" id="Phobius"/>
    </source>
</evidence>
<evidence type="ECO:0000256" key="1">
    <source>
        <dbReference type="ARBA" id="ARBA00004651"/>
    </source>
</evidence>
<feature type="domain" description="Major facilitator superfamily (MFS) profile" evidence="7">
    <location>
        <begin position="30"/>
        <end position="448"/>
    </location>
</feature>
<comment type="subcellular location">
    <subcellularLocation>
        <location evidence="1">Cell membrane</location>
        <topology evidence="1">Multi-pass membrane protein</topology>
    </subcellularLocation>
</comment>
<feature type="transmembrane region" description="Helical" evidence="6">
    <location>
        <begin position="26"/>
        <end position="43"/>
    </location>
</feature>
<feature type="transmembrane region" description="Helical" evidence="6">
    <location>
        <begin position="96"/>
        <end position="123"/>
    </location>
</feature>
<feature type="transmembrane region" description="Helical" evidence="6">
    <location>
        <begin position="425"/>
        <end position="444"/>
    </location>
</feature>
<dbReference type="SUPFAM" id="SSF103473">
    <property type="entry name" value="MFS general substrate transporter"/>
    <property type="match status" value="1"/>
</dbReference>